<evidence type="ECO:0000256" key="1">
    <source>
        <dbReference type="SAM" id="MobiDB-lite"/>
    </source>
</evidence>
<dbReference type="EMBL" id="QVQW01000012">
    <property type="protein sequence ID" value="RKU46727.1"/>
    <property type="molecule type" value="Genomic_DNA"/>
</dbReference>
<protein>
    <recommendedName>
        <fullName evidence="2">DUF7730 domain-containing protein</fullName>
    </recommendedName>
</protein>
<dbReference type="Proteomes" id="UP000275385">
    <property type="component" value="Unassembled WGS sequence"/>
</dbReference>
<feature type="region of interest" description="Disordered" evidence="1">
    <location>
        <begin position="366"/>
        <end position="408"/>
    </location>
</feature>
<dbReference type="PANTHER" id="PTHR38790:SF4">
    <property type="entry name" value="2EXR DOMAIN-CONTAINING PROTEIN"/>
    <property type="match status" value="1"/>
</dbReference>
<dbReference type="Pfam" id="PF24864">
    <property type="entry name" value="DUF7730"/>
    <property type="match status" value="1"/>
</dbReference>
<feature type="domain" description="DUF7730" evidence="2">
    <location>
        <begin position="22"/>
        <end position="190"/>
    </location>
</feature>
<feature type="region of interest" description="Disordered" evidence="1">
    <location>
        <begin position="420"/>
        <end position="452"/>
    </location>
</feature>
<dbReference type="OrthoDB" id="62952at2759"/>
<sequence length="472" mass="55010">MPCLQLSILPKETWQPERGLLGLPRELREQIYKLVLIEPPKWERRHKSTCDHAPYTTTQFEVPPFDTWTGCVCSLRRGCDCALRSVGLLLVDRQIHAETAPIFWTRNVFSFFTASQFTQDMGNLREAYRQMIRHVSILGVHWELHQESWPDMCYDWTLHTGSRAMWETLKQLSGLRTLEMGVEKVYCPEWYEVYGPDWEEQDDGTDEPSRNYLKWLVSNREFWPHLKEFAFARILVYDGNPATSRRDIRYWQMALTEERHLVHVKARQVIDLSKLDTEAKAQEAAVKFRTNHLIHVKHAVETTLFGLSEADFTTSDSLELPFAYELRKGMNETHSRQELKLRDGSVATVQLLGLPVSKHTAIRYAKEQGRDNAQRKAAGKPTRQQEKADKKVNENATKKQTDKDEQDIVKREAELAARLQRLTSLQEEEKQEGRKARRKEQNMVRELQAAEGENHVSGVMLVVLYQRPYSSK</sequence>
<dbReference type="InterPro" id="IPR056632">
    <property type="entry name" value="DUF7730"/>
</dbReference>
<keyword evidence="4" id="KW-1185">Reference proteome</keyword>
<comment type="caution">
    <text evidence="3">The sequence shown here is derived from an EMBL/GenBank/DDBJ whole genome shotgun (WGS) entry which is preliminary data.</text>
</comment>
<gene>
    <name evidence="3" type="ORF">DL546_001992</name>
</gene>
<dbReference type="PANTHER" id="PTHR38790">
    <property type="entry name" value="2EXR DOMAIN-CONTAINING PROTEIN-RELATED"/>
    <property type="match status" value="1"/>
</dbReference>
<accession>A0A420YG00</accession>
<evidence type="ECO:0000313" key="4">
    <source>
        <dbReference type="Proteomes" id="UP000275385"/>
    </source>
</evidence>
<name>A0A420YG00_9PEZI</name>
<dbReference type="AlphaFoldDB" id="A0A420YG00"/>
<evidence type="ECO:0000313" key="3">
    <source>
        <dbReference type="EMBL" id="RKU46727.1"/>
    </source>
</evidence>
<feature type="compositionally biased region" description="Basic and acidic residues" evidence="1">
    <location>
        <begin position="383"/>
        <end position="408"/>
    </location>
</feature>
<proteinExistence type="predicted"/>
<evidence type="ECO:0000259" key="2">
    <source>
        <dbReference type="Pfam" id="PF24864"/>
    </source>
</evidence>
<organism evidence="3 4">
    <name type="scientific">Coniochaeta pulveracea</name>
    <dbReference type="NCBI Taxonomy" id="177199"/>
    <lineage>
        <taxon>Eukaryota</taxon>
        <taxon>Fungi</taxon>
        <taxon>Dikarya</taxon>
        <taxon>Ascomycota</taxon>
        <taxon>Pezizomycotina</taxon>
        <taxon>Sordariomycetes</taxon>
        <taxon>Sordariomycetidae</taxon>
        <taxon>Coniochaetales</taxon>
        <taxon>Coniochaetaceae</taxon>
        <taxon>Coniochaeta</taxon>
    </lineage>
</organism>
<reference evidence="3 4" key="1">
    <citation type="submission" date="2018-08" db="EMBL/GenBank/DDBJ databases">
        <title>Draft genome of the lignicolous fungus Coniochaeta pulveracea.</title>
        <authorList>
            <person name="Borstlap C.J."/>
            <person name="De Witt R.N."/>
            <person name="Botha A."/>
            <person name="Volschenk H."/>
        </authorList>
    </citation>
    <scope>NUCLEOTIDE SEQUENCE [LARGE SCALE GENOMIC DNA]</scope>
    <source>
        <strain evidence="3 4">CAB683</strain>
    </source>
</reference>
<dbReference type="STRING" id="177199.A0A420YG00"/>
<feature type="compositionally biased region" description="Basic and acidic residues" evidence="1">
    <location>
        <begin position="427"/>
        <end position="443"/>
    </location>
</feature>